<reference evidence="1" key="1">
    <citation type="submission" date="2023-08" db="EMBL/GenBank/DDBJ databases">
        <title>Emergence of clinically-relevant ST2 carbapenem-resistant Acinetobacter baumannii strains in hospital sewages in Zhejiang, East of China.</title>
        <authorList>
            <person name="Kaichao C."/>
            <person name="Zhang R."/>
        </authorList>
    </citation>
    <scope>NUCLEOTIDE SEQUENCE</scope>
    <source>
        <strain evidence="1">M-SY-60</strain>
    </source>
</reference>
<proteinExistence type="predicted"/>
<feature type="non-terminal residue" evidence="1">
    <location>
        <position position="160"/>
    </location>
</feature>
<evidence type="ECO:0000313" key="1">
    <source>
        <dbReference type="EMBL" id="MDQ9070626.1"/>
    </source>
</evidence>
<evidence type="ECO:0000313" key="2">
    <source>
        <dbReference type="Proteomes" id="UP001243195"/>
    </source>
</evidence>
<dbReference type="Proteomes" id="UP001243195">
    <property type="component" value="Unassembled WGS sequence"/>
</dbReference>
<organism evidence="1 2">
    <name type="scientific">Acinetobacter gerneri</name>
    <dbReference type="NCBI Taxonomy" id="202952"/>
    <lineage>
        <taxon>Bacteria</taxon>
        <taxon>Pseudomonadati</taxon>
        <taxon>Pseudomonadota</taxon>
        <taxon>Gammaproteobacteria</taxon>
        <taxon>Moraxellales</taxon>
        <taxon>Moraxellaceae</taxon>
        <taxon>Acinetobacter</taxon>
    </lineage>
</organism>
<sequence length="160" mass="18848">MSYNELKYDELVNISKNVANNNFLNNWISNSKKWSYEQYNIYTSNMMLRLAPTVVRLRLGLELLQNANSRELDELIHAFEHNIEDESGDDDIEKSHARLFRKSSSVYSEVIYGADFERVEPLDSTKFLHEESMKLGCVDTFRLKNSEVVKLNRQTQFYYS</sequence>
<name>A0AAW8JG85_9GAMM</name>
<comment type="caution">
    <text evidence="1">The sequence shown here is derived from an EMBL/GenBank/DDBJ whole genome shotgun (WGS) entry which is preliminary data.</text>
</comment>
<dbReference type="Gene3D" id="1.20.910.10">
    <property type="entry name" value="Heme oxygenase-like"/>
    <property type="match status" value="1"/>
</dbReference>
<dbReference type="InterPro" id="IPR016084">
    <property type="entry name" value="Haem_Oase-like_multi-hlx"/>
</dbReference>
<dbReference type="AlphaFoldDB" id="A0AAW8JG85"/>
<dbReference type="EMBL" id="JAVIDA010000003">
    <property type="protein sequence ID" value="MDQ9070626.1"/>
    <property type="molecule type" value="Genomic_DNA"/>
</dbReference>
<accession>A0AAW8JG85</accession>
<gene>
    <name evidence="1" type="ORF">RFH51_04010</name>
</gene>
<protein>
    <submittedName>
        <fullName evidence="1">Uncharacterized protein</fullName>
    </submittedName>
</protein>